<dbReference type="Proteomes" id="UP000549617">
    <property type="component" value="Unassembled WGS sequence"/>
</dbReference>
<name>A0A7W9EG34_9SPHN</name>
<reference evidence="1 2" key="1">
    <citation type="submission" date="2020-08" db="EMBL/GenBank/DDBJ databases">
        <title>Genomic Encyclopedia of Type Strains, Phase IV (KMG-IV): sequencing the most valuable type-strain genomes for metagenomic binning, comparative biology and taxonomic classification.</title>
        <authorList>
            <person name="Goeker M."/>
        </authorList>
    </citation>
    <scope>NUCLEOTIDE SEQUENCE [LARGE SCALE GENOMIC DNA]</scope>
    <source>
        <strain evidence="1 2">DSM 25079</strain>
    </source>
</reference>
<comment type="caution">
    <text evidence="1">The sequence shown here is derived from an EMBL/GenBank/DDBJ whole genome shotgun (WGS) entry which is preliminary data.</text>
</comment>
<gene>
    <name evidence="1" type="ORF">FHS49_003815</name>
</gene>
<protein>
    <submittedName>
        <fullName evidence="1">Uncharacterized protein</fullName>
    </submittedName>
</protein>
<sequence length="40" mass="4363">MNRARREETLQALERLGPTSVRASLHADADGQFLLPIDGG</sequence>
<keyword evidence="2" id="KW-1185">Reference proteome</keyword>
<dbReference type="EMBL" id="JACIJC010000009">
    <property type="protein sequence ID" value="MBB5687769.1"/>
    <property type="molecule type" value="Genomic_DNA"/>
</dbReference>
<accession>A0A7W9EG34</accession>
<organism evidence="1 2">
    <name type="scientific">Sphingobium boeckii</name>
    <dbReference type="NCBI Taxonomy" id="1082345"/>
    <lineage>
        <taxon>Bacteria</taxon>
        <taxon>Pseudomonadati</taxon>
        <taxon>Pseudomonadota</taxon>
        <taxon>Alphaproteobacteria</taxon>
        <taxon>Sphingomonadales</taxon>
        <taxon>Sphingomonadaceae</taxon>
        <taxon>Sphingobium</taxon>
    </lineage>
</organism>
<evidence type="ECO:0000313" key="2">
    <source>
        <dbReference type="Proteomes" id="UP000549617"/>
    </source>
</evidence>
<dbReference type="AlphaFoldDB" id="A0A7W9EG34"/>
<dbReference type="RefSeq" id="WP_281397122.1">
    <property type="nucleotide sequence ID" value="NZ_JACIJC010000009.1"/>
</dbReference>
<proteinExistence type="predicted"/>
<evidence type="ECO:0000313" key="1">
    <source>
        <dbReference type="EMBL" id="MBB5687769.1"/>
    </source>
</evidence>